<evidence type="ECO:0000313" key="1">
    <source>
        <dbReference type="EMBL" id="KIK12534.1"/>
    </source>
</evidence>
<reference evidence="2" key="2">
    <citation type="submission" date="2015-01" db="EMBL/GenBank/DDBJ databases">
        <title>Evolutionary Origins and Diversification of the Mycorrhizal Mutualists.</title>
        <authorList>
            <consortium name="DOE Joint Genome Institute"/>
            <consortium name="Mycorrhizal Genomics Consortium"/>
            <person name="Kohler A."/>
            <person name="Kuo A."/>
            <person name="Nagy L.G."/>
            <person name="Floudas D."/>
            <person name="Copeland A."/>
            <person name="Barry K.W."/>
            <person name="Cichocki N."/>
            <person name="Veneault-Fourrey C."/>
            <person name="LaButti K."/>
            <person name="Lindquist E.A."/>
            <person name="Lipzen A."/>
            <person name="Lundell T."/>
            <person name="Morin E."/>
            <person name="Murat C."/>
            <person name="Riley R."/>
            <person name="Ohm R."/>
            <person name="Sun H."/>
            <person name="Tunlid A."/>
            <person name="Henrissat B."/>
            <person name="Grigoriev I.V."/>
            <person name="Hibbett D.S."/>
            <person name="Martin F."/>
        </authorList>
    </citation>
    <scope>NUCLEOTIDE SEQUENCE [LARGE SCALE GENOMIC DNA]</scope>
    <source>
        <strain evidence="2">441</strain>
    </source>
</reference>
<keyword evidence="2" id="KW-1185">Reference proteome</keyword>
<dbReference type="EMBL" id="KN834073">
    <property type="protein sequence ID" value="KIK12534.1"/>
    <property type="molecule type" value="Genomic_DNA"/>
</dbReference>
<sequence>MADSNHNSSRLWEELTDWLDMLVETSQLAVPPVVLSAASVFWTDEVSNPTNPRTIPQNMFLCESVHLFPQDLHGFHYWISRMLVSERRHLDSRLLVAPGHITRSFVCIWSVVPLFTAVAFHEMDNYPNRAAILRWTAAFEPYLFYWGLLLIPPGYYIDDDGDFVVF</sequence>
<proteinExistence type="predicted"/>
<dbReference type="HOGENOM" id="CLU_1603403_0_0_1"/>
<reference evidence="1 2" key="1">
    <citation type="submission" date="2014-04" db="EMBL/GenBank/DDBJ databases">
        <authorList>
            <consortium name="DOE Joint Genome Institute"/>
            <person name="Kuo A."/>
            <person name="Kohler A."/>
            <person name="Costa M.D."/>
            <person name="Nagy L.G."/>
            <person name="Floudas D."/>
            <person name="Copeland A."/>
            <person name="Barry K.W."/>
            <person name="Cichocki N."/>
            <person name="Veneault-Fourrey C."/>
            <person name="LaButti K."/>
            <person name="Lindquist E.A."/>
            <person name="Lipzen A."/>
            <person name="Lundell T."/>
            <person name="Morin E."/>
            <person name="Murat C."/>
            <person name="Sun H."/>
            <person name="Tunlid A."/>
            <person name="Henrissat B."/>
            <person name="Grigoriev I.V."/>
            <person name="Hibbett D.S."/>
            <person name="Martin F."/>
            <person name="Nordberg H.P."/>
            <person name="Cantor M.N."/>
            <person name="Hua S.X."/>
        </authorList>
    </citation>
    <scope>NUCLEOTIDE SEQUENCE [LARGE SCALE GENOMIC DNA]</scope>
    <source>
        <strain evidence="1 2">441</strain>
    </source>
</reference>
<name>A0A0C9YF66_9AGAM</name>
<gene>
    <name evidence="1" type="ORF">PISMIDRAFT_18678</name>
</gene>
<protein>
    <submittedName>
        <fullName evidence="1">Uncharacterized protein</fullName>
    </submittedName>
</protein>
<accession>A0A0C9YF66</accession>
<dbReference type="Proteomes" id="UP000054018">
    <property type="component" value="Unassembled WGS sequence"/>
</dbReference>
<organism evidence="1 2">
    <name type="scientific">Pisolithus microcarpus 441</name>
    <dbReference type="NCBI Taxonomy" id="765257"/>
    <lineage>
        <taxon>Eukaryota</taxon>
        <taxon>Fungi</taxon>
        <taxon>Dikarya</taxon>
        <taxon>Basidiomycota</taxon>
        <taxon>Agaricomycotina</taxon>
        <taxon>Agaricomycetes</taxon>
        <taxon>Agaricomycetidae</taxon>
        <taxon>Boletales</taxon>
        <taxon>Sclerodermatineae</taxon>
        <taxon>Pisolithaceae</taxon>
        <taxon>Pisolithus</taxon>
    </lineage>
</organism>
<evidence type="ECO:0000313" key="2">
    <source>
        <dbReference type="Proteomes" id="UP000054018"/>
    </source>
</evidence>
<dbReference type="AlphaFoldDB" id="A0A0C9YF66"/>
<dbReference type="OrthoDB" id="2681858at2759"/>